<name>A0A6C0IB89_9ZZZZ</name>
<sequence>MNNTTQVAIVVKDIEPFKYTFEEKKSYFTAVYEQSGYIYQNTEDKPATFMASLNAGDEQLYVGGDAINKAFNMAIRTDNYNKELYELSTKMHLSCYMDCYNVKEEEDLIPDTYSRTKYLNIVNNEYSISKAGTLHHFDAFKKGGKFENNPYFKDMYLYISESRLCDFLSNSLYAGDVFIDILKNEPYNNGANKAMIYCVGPKGIKSTADNFKNALYIIGKNIANAIYHYNNKTDTEKIDYVRICLISGGSFKHDNVSHIEVAECLIKGIHEVNVNRQVKNLVYNFAYDNDAFRQAFDKLQI</sequence>
<evidence type="ECO:0000313" key="1">
    <source>
        <dbReference type="EMBL" id="QHT89665.1"/>
    </source>
</evidence>
<accession>A0A6C0IB89</accession>
<dbReference type="AlphaFoldDB" id="A0A6C0IB89"/>
<proteinExistence type="predicted"/>
<organism evidence="1">
    <name type="scientific">viral metagenome</name>
    <dbReference type="NCBI Taxonomy" id="1070528"/>
    <lineage>
        <taxon>unclassified sequences</taxon>
        <taxon>metagenomes</taxon>
        <taxon>organismal metagenomes</taxon>
    </lineage>
</organism>
<reference evidence="1" key="1">
    <citation type="journal article" date="2020" name="Nature">
        <title>Giant virus diversity and host interactions through global metagenomics.</title>
        <authorList>
            <person name="Schulz F."/>
            <person name="Roux S."/>
            <person name="Paez-Espino D."/>
            <person name="Jungbluth S."/>
            <person name="Walsh D.A."/>
            <person name="Denef V.J."/>
            <person name="McMahon K.D."/>
            <person name="Konstantinidis K.T."/>
            <person name="Eloe-Fadrosh E.A."/>
            <person name="Kyrpides N.C."/>
            <person name="Woyke T."/>
        </authorList>
    </citation>
    <scope>NUCLEOTIDE SEQUENCE</scope>
    <source>
        <strain evidence="1">GVMAG-M-3300023184-60</strain>
    </source>
</reference>
<dbReference type="EMBL" id="MN740146">
    <property type="protein sequence ID" value="QHT89665.1"/>
    <property type="molecule type" value="Genomic_DNA"/>
</dbReference>
<protein>
    <recommendedName>
        <fullName evidence="2">Macro domain-containing protein</fullName>
    </recommendedName>
</protein>
<evidence type="ECO:0008006" key="2">
    <source>
        <dbReference type="Google" id="ProtNLM"/>
    </source>
</evidence>